<keyword evidence="2" id="KW-0732">Signal</keyword>
<proteinExistence type="predicted"/>
<accession>A0A1G5PK66</accession>
<protein>
    <submittedName>
        <fullName evidence="3">Uncharacterized protein</fullName>
    </submittedName>
</protein>
<feature type="signal peptide" evidence="2">
    <location>
        <begin position="1"/>
        <end position="25"/>
    </location>
</feature>
<sequence>MKSKMMKTVLTASALSLVMGGGAVAEQGTEGQQQPTQPSAQAQQQRTISLVAGHNVVDAVDDVRETVSDLASSIANASTTAEFASWQPVAEPMENTVAELDEMEQVLDRKAENTDSSWLNWLEDRDYSVTVKQQINQLGDTLNQMANTLSQAEGRPGLQVVTGHNVVDQVDDVRETVGDLINAISNSGPGWGWFDEDEAFPQYQARLDEMEQTLDQKAEMTDEEWGTWLNEAEYHVFVQDQIQTLGEMLTSMAESIEA</sequence>
<organism evidence="3 4">
    <name type="scientific">Thiohalomonas denitrificans</name>
    <dbReference type="NCBI Taxonomy" id="415747"/>
    <lineage>
        <taxon>Bacteria</taxon>
        <taxon>Pseudomonadati</taxon>
        <taxon>Pseudomonadota</taxon>
        <taxon>Gammaproteobacteria</taxon>
        <taxon>Thiohalomonadales</taxon>
        <taxon>Thiohalomonadaceae</taxon>
        <taxon>Thiohalomonas</taxon>
    </lineage>
</organism>
<dbReference type="Proteomes" id="UP000199648">
    <property type="component" value="Unassembled WGS sequence"/>
</dbReference>
<evidence type="ECO:0000256" key="1">
    <source>
        <dbReference type="SAM" id="Coils"/>
    </source>
</evidence>
<dbReference type="RefSeq" id="WP_092991694.1">
    <property type="nucleotide sequence ID" value="NZ_FMWD01000001.1"/>
</dbReference>
<evidence type="ECO:0000313" key="3">
    <source>
        <dbReference type="EMBL" id="SCZ49581.1"/>
    </source>
</evidence>
<dbReference type="OrthoDB" id="6900524at2"/>
<name>A0A1G5PK66_9GAMM</name>
<evidence type="ECO:0000313" key="4">
    <source>
        <dbReference type="Proteomes" id="UP000199648"/>
    </source>
</evidence>
<gene>
    <name evidence="3" type="ORF">SAMN03097708_00201</name>
</gene>
<reference evidence="3 4" key="1">
    <citation type="submission" date="2016-10" db="EMBL/GenBank/DDBJ databases">
        <authorList>
            <person name="de Groot N.N."/>
        </authorList>
    </citation>
    <scope>NUCLEOTIDE SEQUENCE [LARGE SCALE GENOMIC DNA]</scope>
    <source>
        <strain evidence="3 4">HLD2</strain>
    </source>
</reference>
<evidence type="ECO:0000256" key="2">
    <source>
        <dbReference type="SAM" id="SignalP"/>
    </source>
</evidence>
<dbReference type="EMBL" id="FMWD01000001">
    <property type="protein sequence ID" value="SCZ49581.1"/>
    <property type="molecule type" value="Genomic_DNA"/>
</dbReference>
<feature type="chain" id="PRO_5011602618" evidence="2">
    <location>
        <begin position="26"/>
        <end position="258"/>
    </location>
</feature>
<feature type="coiled-coil region" evidence="1">
    <location>
        <begin position="93"/>
        <end position="155"/>
    </location>
</feature>
<dbReference type="AlphaFoldDB" id="A0A1G5PK66"/>
<keyword evidence="1" id="KW-0175">Coiled coil</keyword>
<keyword evidence="4" id="KW-1185">Reference proteome</keyword>